<feature type="compositionally biased region" description="Basic and acidic residues" evidence="1">
    <location>
        <begin position="1"/>
        <end position="11"/>
    </location>
</feature>
<dbReference type="CDD" id="cd00756">
    <property type="entry name" value="MoaE"/>
    <property type="match status" value="1"/>
</dbReference>
<dbReference type="PANTHER" id="PTHR23404">
    <property type="entry name" value="MOLYBDOPTERIN SYNTHASE RELATED"/>
    <property type="match status" value="1"/>
</dbReference>
<dbReference type="EMBL" id="JBDFRB010000001">
    <property type="protein sequence ID" value="MEN2743167.1"/>
    <property type="molecule type" value="Genomic_DNA"/>
</dbReference>
<comment type="caution">
    <text evidence="2">The sequence shown here is derived from an EMBL/GenBank/DDBJ whole genome shotgun (WGS) entry which is preliminary data.</text>
</comment>
<feature type="region of interest" description="Disordered" evidence="1">
    <location>
        <begin position="1"/>
        <end position="25"/>
    </location>
</feature>
<organism evidence="2 3">
    <name type="scientific">Sinomonas halotolerans</name>
    <dbReference type="NCBI Taxonomy" id="1644133"/>
    <lineage>
        <taxon>Bacteria</taxon>
        <taxon>Bacillati</taxon>
        <taxon>Actinomycetota</taxon>
        <taxon>Actinomycetes</taxon>
        <taxon>Micrococcales</taxon>
        <taxon>Micrococcaceae</taxon>
        <taxon>Sinomonas</taxon>
    </lineage>
</organism>
<protein>
    <submittedName>
        <fullName evidence="2">Molybdenum cofactor biosynthesis protein MoaE</fullName>
    </submittedName>
</protein>
<dbReference type="SUPFAM" id="SSF54690">
    <property type="entry name" value="Molybdopterin synthase subunit MoaE"/>
    <property type="match status" value="1"/>
</dbReference>
<dbReference type="Proteomes" id="UP001422074">
    <property type="component" value="Unassembled WGS sequence"/>
</dbReference>
<evidence type="ECO:0000313" key="3">
    <source>
        <dbReference type="Proteomes" id="UP001422074"/>
    </source>
</evidence>
<sequence length="179" mass="18404">MGTEREDHLDASRGTASRGTGAGGTEAAGPGFVIVHAAVTTAPLSEAEARAGVDAEDAGAVVLFAGVVRDHDEGRAVTRLAYTAHPTAQAALGSVVRAVTAEHAEAHGGSERPVRIWIAHRVGELAVGDAAFVCAVSAAHRGEAFRLCSDLVDRVKAEVPIWKEQFFDGGGSEWVAALG</sequence>
<proteinExistence type="predicted"/>
<evidence type="ECO:0000256" key="1">
    <source>
        <dbReference type="SAM" id="MobiDB-lite"/>
    </source>
</evidence>
<dbReference type="InterPro" id="IPR003448">
    <property type="entry name" value="Mopterin_biosynth_MoaE"/>
</dbReference>
<evidence type="ECO:0000313" key="2">
    <source>
        <dbReference type="EMBL" id="MEN2743167.1"/>
    </source>
</evidence>
<dbReference type="RefSeq" id="WP_345882616.1">
    <property type="nucleotide sequence ID" value="NZ_JBDFRB010000001.1"/>
</dbReference>
<keyword evidence="3" id="KW-1185">Reference proteome</keyword>
<dbReference type="Gene3D" id="3.90.1170.40">
    <property type="entry name" value="Molybdopterin biosynthesis MoaE subunit"/>
    <property type="match status" value="1"/>
</dbReference>
<gene>
    <name evidence="2" type="ORF">ABCQ75_01270</name>
</gene>
<dbReference type="Pfam" id="PF02391">
    <property type="entry name" value="MoaE"/>
    <property type="match status" value="1"/>
</dbReference>
<reference evidence="2 3" key="1">
    <citation type="submission" date="2024-05" db="EMBL/GenBank/DDBJ databases">
        <title>Sinomonas sp. nov., isolated from a waste landfill.</title>
        <authorList>
            <person name="Zhao Y."/>
        </authorList>
    </citation>
    <scope>NUCLEOTIDE SEQUENCE [LARGE SCALE GENOMIC DNA]</scope>
    <source>
        <strain evidence="2 3">CCTCC AB2014300</strain>
    </source>
</reference>
<accession>A0ABU9WVG3</accession>
<dbReference type="InterPro" id="IPR036563">
    <property type="entry name" value="MoaE_sf"/>
</dbReference>
<name>A0ABU9WVG3_9MICC</name>